<feature type="domain" description="FDX-ACB" evidence="18">
    <location>
        <begin position="713"/>
        <end position="806"/>
    </location>
</feature>
<evidence type="ECO:0000313" key="21">
    <source>
        <dbReference type="Proteomes" id="UP000249720"/>
    </source>
</evidence>
<gene>
    <name evidence="15" type="primary">pheT</name>
    <name evidence="20" type="ORF">LX80_02159</name>
</gene>
<dbReference type="InterPro" id="IPR033714">
    <property type="entry name" value="tRNA_bind_bactPheRS"/>
</dbReference>
<dbReference type="InterPro" id="IPR045060">
    <property type="entry name" value="Phe-tRNA-ligase_IIc_bsu"/>
</dbReference>
<dbReference type="GO" id="GO:0000049">
    <property type="term" value="F:tRNA binding"/>
    <property type="evidence" value="ECO:0007669"/>
    <property type="project" value="UniProtKB-UniRule"/>
</dbReference>
<dbReference type="PANTHER" id="PTHR10947:SF0">
    <property type="entry name" value="PHENYLALANINE--TRNA LIGASE BETA SUBUNIT"/>
    <property type="match status" value="1"/>
</dbReference>
<feature type="domain" description="B5" evidence="19">
    <location>
        <begin position="416"/>
        <end position="492"/>
    </location>
</feature>
<dbReference type="InterPro" id="IPR002547">
    <property type="entry name" value="tRNA-bd_dom"/>
</dbReference>
<keyword evidence="10 15" id="KW-0460">Magnesium</keyword>
<dbReference type="Gene3D" id="2.40.50.140">
    <property type="entry name" value="Nucleic acid-binding proteins"/>
    <property type="match status" value="1"/>
</dbReference>
<keyword evidence="12 15" id="KW-0648">Protein biosynthesis</keyword>
<keyword evidence="6 15" id="KW-0436">Ligase</keyword>
<dbReference type="InterPro" id="IPR009061">
    <property type="entry name" value="DNA-bd_dom_put_sf"/>
</dbReference>
<protein>
    <recommendedName>
        <fullName evidence="15">Phenylalanine--tRNA ligase beta subunit</fullName>
        <ecNumber evidence="15">6.1.1.20</ecNumber>
    </recommendedName>
    <alternativeName>
        <fullName evidence="15">Phenylalanyl-tRNA synthetase beta subunit</fullName>
        <shortName evidence="15">PheRS</shortName>
    </alternativeName>
</protein>
<keyword evidence="11 16" id="KW-0694">RNA-binding</keyword>
<accession>A0A2W7S395</accession>
<dbReference type="CDD" id="cd02796">
    <property type="entry name" value="tRNA_bind_bactPheRS"/>
    <property type="match status" value="1"/>
</dbReference>
<keyword evidence="21" id="KW-1185">Reference proteome</keyword>
<evidence type="ECO:0000256" key="12">
    <source>
        <dbReference type="ARBA" id="ARBA00022917"/>
    </source>
</evidence>
<dbReference type="InterPro" id="IPR045864">
    <property type="entry name" value="aa-tRNA-synth_II/BPL/LPL"/>
</dbReference>
<comment type="cofactor">
    <cofactor evidence="15">
        <name>Mg(2+)</name>
        <dbReference type="ChEBI" id="CHEBI:18420"/>
    </cofactor>
    <text evidence="15">Binds 2 magnesium ions per tetramer.</text>
</comment>
<evidence type="ECO:0000256" key="2">
    <source>
        <dbReference type="ARBA" id="ARBA00008653"/>
    </source>
</evidence>
<dbReference type="InterPro" id="IPR005146">
    <property type="entry name" value="B3/B4_tRNA-bd"/>
</dbReference>
<proteinExistence type="inferred from homology"/>
<dbReference type="Pfam" id="PF03147">
    <property type="entry name" value="FDX-ACB"/>
    <property type="match status" value="1"/>
</dbReference>
<dbReference type="PROSITE" id="PS51447">
    <property type="entry name" value="FDX_ACB"/>
    <property type="match status" value="1"/>
</dbReference>
<evidence type="ECO:0000256" key="11">
    <source>
        <dbReference type="ARBA" id="ARBA00022884"/>
    </source>
</evidence>
<reference evidence="20 21" key="1">
    <citation type="submission" date="2018-06" db="EMBL/GenBank/DDBJ databases">
        <title>Genomic Encyclopedia of Archaeal and Bacterial Type Strains, Phase II (KMG-II): from individual species to whole genera.</title>
        <authorList>
            <person name="Goeker M."/>
        </authorList>
    </citation>
    <scope>NUCLEOTIDE SEQUENCE [LARGE SCALE GENOMIC DNA]</scope>
    <source>
        <strain evidence="20 21">DSM 23241</strain>
    </source>
</reference>
<evidence type="ECO:0000256" key="1">
    <source>
        <dbReference type="ARBA" id="ARBA00004496"/>
    </source>
</evidence>
<dbReference type="EMBL" id="QKZV01000007">
    <property type="protein sequence ID" value="PZX61429.1"/>
    <property type="molecule type" value="Genomic_DNA"/>
</dbReference>
<keyword evidence="13 15" id="KW-0030">Aminoacyl-tRNA synthetase</keyword>
<dbReference type="PROSITE" id="PS51483">
    <property type="entry name" value="B5"/>
    <property type="match status" value="1"/>
</dbReference>
<dbReference type="OrthoDB" id="9805455at2"/>
<dbReference type="CDD" id="cd00769">
    <property type="entry name" value="PheRS_beta_core"/>
    <property type="match status" value="1"/>
</dbReference>
<dbReference type="HAMAP" id="MF_00283">
    <property type="entry name" value="Phe_tRNA_synth_beta1"/>
    <property type="match status" value="1"/>
</dbReference>
<dbReference type="NCBIfam" id="TIGR00472">
    <property type="entry name" value="pheT_bact"/>
    <property type="match status" value="1"/>
</dbReference>
<dbReference type="SMART" id="SM00873">
    <property type="entry name" value="B3_4"/>
    <property type="match status" value="1"/>
</dbReference>
<dbReference type="PANTHER" id="PTHR10947">
    <property type="entry name" value="PHENYLALANYL-TRNA SYNTHETASE BETA CHAIN AND LEUCINE-RICH REPEAT-CONTAINING PROTEIN 47"/>
    <property type="match status" value="1"/>
</dbReference>
<keyword evidence="9 15" id="KW-0067">ATP-binding</keyword>
<dbReference type="Pfam" id="PF17759">
    <property type="entry name" value="tRNA_synthFbeta"/>
    <property type="match status" value="1"/>
</dbReference>
<dbReference type="AlphaFoldDB" id="A0A2W7S395"/>
<feature type="binding site" evidence="15">
    <location>
        <position position="479"/>
    </location>
    <ligand>
        <name>Mg(2+)</name>
        <dbReference type="ChEBI" id="CHEBI:18420"/>
        <note>shared with alpha subunit</note>
    </ligand>
</feature>
<evidence type="ECO:0000256" key="7">
    <source>
        <dbReference type="ARBA" id="ARBA00022723"/>
    </source>
</evidence>
<dbReference type="InterPro" id="IPR004532">
    <property type="entry name" value="Phe-tRNA-ligase_IIc_bsu_bact"/>
</dbReference>
<dbReference type="Gene3D" id="3.30.930.10">
    <property type="entry name" value="Bira Bifunctional Protein, Domain 2"/>
    <property type="match status" value="1"/>
</dbReference>
<dbReference type="Gene3D" id="3.30.70.380">
    <property type="entry name" value="Ferrodoxin-fold anticodon-binding domain"/>
    <property type="match status" value="1"/>
</dbReference>
<dbReference type="GO" id="GO:0005524">
    <property type="term" value="F:ATP binding"/>
    <property type="evidence" value="ECO:0007669"/>
    <property type="project" value="UniProtKB-UniRule"/>
</dbReference>
<comment type="subunit">
    <text evidence="3 15">Tetramer of two alpha and two beta subunits.</text>
</comment>
<dbReference type="SMART" id="SM00896">
    <property type="entry name" value="FDX-ACB"/>
    <property type="match status" value="1"/>
</dbReference>
<evidence type="ECO:0000256" key="16">
    <source>
        <dbReference type="PROSITE-ProRule" id="PRU00209"/>
    </source>
</evidence>
<keyword evidence="4 15" id="KW-0963">Cytoplasm</keyword>
<dbReference type="Gene3D" id="3.30.56.10">
    <property type="match status" value="2"/>
</dbReference>
<dbReference type="FunFam" id="3.30.70.380:FF:000001">
    <property type="entry name" value="Phenylalanine--tRNA ligase beta subunit"/>
    <property type="match status" value="1"/>
</dbReference>
<dbReference type="SUPFAM" id="SSF56037">
    <property type="entry name" value="PheT/TilS domain"/>
    <property type="match status" value="1"/>
</dbReference>
<feature type="domain" description="TRNA-binding" evidence="17">
    <location>
        <begin position="42"/>
        <end position="155"/>
    </location>
</feature>
<evidence type="ECO:0000256" key="14">
    <source>
        <dbReference type="ARBA" id="ARBA00049255"/>
    </source>
</evidence>
<dbReference type="SUPFAM" id="SSF50249">
    <property type="entry name" value="Nucleic acid-binding proteins"/>
    <property type="match status" value="1"/>
</dbReference>
<evidence type="ECO:0000256" key="8">
    <source>
        <dbReference type="ARBA" id="ARBA00022741"/>
    </source>
</evidence>
<comment type="subcellular location">
    <subcellularLocation>
        <location evidence="1 15">Cytoplasm</location>
    </subcellularLocation>
</comment>
<dbReference type="Proteomes" id="UP000249720">
    <property type="component" value="Unassembled WGS sequence"/>
</dbReference>
<evidence type="ECO:0000256" key="15">
    <source>
        <dbReference type="HAMAP-Rule" id="MF_00283"/>
    </source>
</evidence>
<dbReference type="SUPFAM" id="SSF55681">
    <property type="entry name" value="Class II aaRS and biotin synthetases"/>
    <property type="match status" value="1"/>
</dbReference>
<evidence type="ECO:0000256" key="10">
    <source>
        <dbReference type="ARBA" id="ARBA00022842"/>
    </source>
</evidence>
<dbReference type="GO" id="GO:0009328">
    <property type="term" value="C:phenylalanine-tRNA ligase complex"/>
    <property type="evidence" value="ECO:0007669"/>
    <property type="project" value="TreeGrafter"/>
</dbReference>
<dbReference type="GO" id="GO:0000287">
    <property type="term" value="F:magnesium ion binding"/>
    <property type="evidence" value="ECO:0007669"/>
    <property type="project" value="UniProtKB-UniRule"/>
</dbReference>
<evidence type="ECO:0000259" key="19">
    <source>
        <dbReference type="PROSITE" id="PS51483"/>
    </source>
</evidence>
<dbReference type="InterPro" id="IPR005147">
    <property type="entry name" value="tRNA_synthase_B5-dom"/>
</dbReference>
<keyword evidence="5 16" id="KW-0820">tRNA-binding</keyword>
<name>A0A2W7S395_9BACT</name>
<dbReference type="Pfam" id="PF03484">
    <property type="entry name" value="B5"/>
    <property type="match status" value="1"/>
</dbReference>
<sequence length="807" mass="89144">MTISYNWLSKYLPKAIEPEKLAVILTAIGLEVEKVSTFETIPGGLAGIIVGEVLTCEPHPNADKLKITTVNVGAEQPLQIVCGAQNVAAGQKVVVAPVGVTIHPFNGEPVTMKVAKIRGLESHGMICAEDEIGVGTSHAGIIVLTTDAKPGTPAATLFETYQDVIFEIGLTPNRMDAMSHLGVAKDVCAYLSHHQKKEVKVKLPYQNSFKVDNKELPINVLIENEEACPRYSGITISGVKVGPSPSWLKNSLQAIGIRSINNVVDVTNFILHETGQPLHAFDVKAIKNQTVIVKTLPAQTSFITLDGKERKLLPNDLMICNGAGEPMCIAGVFGGAESGVNEATTNVFLESACFNPTYIRKTSVAHQLRTEAATRFEKGVDISGTVQVLKRAALLIKEVAGGTISSDIVDVYPNPLSKNEIALKYHYLKKLSGKNYHPDTIKRILTALGFEVVKEGIDEIRLAVPFNKPDITLPADVVEEILRIDGLDNIDIPATITITPASETLGFKHQLQQKLANYLAGQGYHEIVTNSITNSQYYSEKTLQHTVAMLNSLSADLNVMRPSMLETGLEIIAYNLNRKNNKLRLFEFGKTYFSNEVGKYVETEHLSLYLTGKITDDNWQHKNKPADFYEAKGIATAILQWCGINELQWKQDASNPQALKICSGKKQLGSVEVVPHEITSKFDIKQTVCFIDFDFNMLLQSNANLSITYKEVPKFPAVQRDLALVVPNNTDYQMLENIVQKLKLNKLKHMHVFDVFENEKLGNNKKSVAINFTFLDEEKTLTDKQIDAMMQTLMQAFEQEAQALIRK</sequence>
<dbReference type="FunFam" id="2.40.50.140:FF:000045">
    <property type="entry name" value="Phenylalanine--tRNA ligase beta subunit"/>
    <property type="match status" value="1"/>
</dbReference>
<dbReference type="InterPro" id="IPR005121">
    <property type="entry name" value="Fdx_antiC-bd"/>
</dbReference>
<dbReference type="SUPFAM" id="SSF46955">
    <property type="entry name" value="Putative DNA-binding domain"/>
    <property type="match status" value="1"/>
</dbReference>
<feature type="binding site" evidence="15">
    <location>
        <position position="480"/>
    </location>
    <ligand>
        <name>Mg(2+)</name>
        <dbReference type="ChEBI" id="CHEBI:18420"/>
        <note>shared with alpha subunit</note>
    </ligand>
</feature>
<dbReference type="GO" id="GO:0006432">
    <property type="term" value="P:phenylalanyl-tRNA aminoacylation"/>
    <property type="evidence" value="ECO:0007669"/>
    <property type="project" value="UniProtKB-UniRule"/>
</dbReference>
<dbReference type="InterPro" id="IPR036690">
    <property type="entry name" value="Fdx_antiC-bd_sf"/>
</dbReference>
<evidence type="ECO:0000313" key="20">
    <source>
        <dbReference type="EMBL" id="PZX61429.1"/>
    </source>
</evidence>
<dbReference type="PROSITE" id="PS50886">
    <property type="entry name" value="TRBD"/>
    <property type="match status" value="1"/>
</dbReference>
<evidence type="ECO:0000256" key="6">
    <source>
        <dbReference type="ARBA" id="ARBA00022598"/>
    </source>
</evidence>
<dbReference type="Pfam" id="PF01588">
    <property type="entry name" value="tRNA_bind"/>
    <property type="match status" value="1"/>
</dbReference>
<dbReference type="Gene3D" id="3.50.40.10">
    <property type="entry name" value="Phenylalanyl-trna Synthetase, Chain B, domain 3"/>
    <property type="match status" value="1"/>
</dbReference>
<keyword evidence="7 15" id="KW-0479">Metal-binding</keyword>
<dbReference type="GO" id="GO:0004826">
    <property type="term" value="F:phenylalanine-tRNA ligase activity"/>
    <property type="evidence" value="ECO:0007669"/>
    <property type="project" value="UniProtKB-UniRule"/>
</dbReference>
<dbReference type="SUPFAM" id="SSF54991">
    <property type="entry name" value="Anticodon-binding domain of PheRS"/>
    <property type="match status" value="1"/>
</dbReference>
<evidence type="ECO:0000259" key="17">
    <source>
        <dbReference type="PROSITE" id="PS50886"/>
    </source>
</evidence>
<comment type="caution">
    <text evidence="20">The sequence shown here is derived from an EMBL/GenBank/DDBJ whole genome shotgun (WGS) entry which is preliminary data.</text>
</comment>
<evidence type="ECO:0000256" key="5">
    <source>
        <dbReference type="ARBA" id="ARBA00022555"/>
    </source>
</evidence>
<evidence type="ECO:0000256" key="3">
    <source>
        <dbReference type="ARBA" id="ARBA00011209"/>
    </source>
</evidence>
<evidence type="ECO:0000256" key="13">
    <source>
        <dbReference type="ARBA" id="ARBA00023146"/>
    </source>
</evidence>
<organism evidence="20 21">
    <name type="scientific">Hydrotalea sandarakina</name>
    <dbReference type="NCBI Taxonomy" id="1004304"/>
    <lineage>
        <taxon>Bacteria</taxon>
        <taxon>Pseudomonadati</taxon>
        <taxon>Bacteroidota</taxon>
        <taxon>Chitinophagia</taxon>
        <taxon>Chitinophagales</taxon>
        <taxon>Chitinophagaceae</taxon>
        <taxon>Hydrotalea</taxon>
    </lineage>
</organism>
<dbReference type="RefSeq" id="WP_111296329.1">
    <property type="nucleotide sequence ID" value="NZ_QKZV01000007.1"/>
</dbReference>
<dbReference type="SMART" id="SM00874">
    <property type="entry name" value="B5"/>
    <property type="match status" value="1"/>
</dbReference>
<evidence type="ECO:0000256" key="4">
    <source>
        <dbReference type="ARBA" id="ARBA00022490"/>
    </source>
</evidence>
<dbReference type="InterPro" id="IPR020825">
    <property type="entry name" value="Phe-tRNA_synthase-like_B3/B4"/>
</dbReference>
<comment type="catalytic activity">
    <reaction evidence="14 15">
        <text>tRNA(Phe) + L-phenylalanine + ATP = L-phenylalanyl-tRNA(Phe) + AMP + diphosphate + H(+)</text>
        <dbReference type="Rhea" id="RHEA:19413"/>
        <dbReference type="Rhea" id="RHEA-COMP:9668"/>
        <dbReference type="Rhea" id="RHEA-COMP:9699"/>
        <dbReference type="ChEBI" id="CHEBI:15378"/>
        <dbReference type="ChEBI" id="CHEBI:30616"/>
        <dbReference type="ChEBI" id="CHEBI:33019"/>
        <dbReference type="ChEBI" id="CHEBI:58095"/>
        <dbReference type="ChEBI" id="CHEBI:78442"/>
        <dbReference type="ChEBI" id="CHEBI:78531"/>
        <dbReference type="ChEBI" id="CHEBI:456215"/>
        <dbReference type="EC" id="6.1.1.20"/>
    </reaction>
</comment>
<keyword evidence="8 15" id="KW-0547">Nucleotide-binding</keyword>
<dbReference type="InterPro" id="IPR012340">
    <property type="entry name" value="NA-bd_OB-fold"/>
</dbReference>
<evidence type="ECO:0000259" key="18">
    <source>
        <dbReference type="PROSITE" id="PS51447"/>
    </source>
</evidence>
<feature type="binding site" evidence="15">
    <location>
        <position position="470"/>
    </location>
    <ligand>
        <name>Mg(2+)</name>
        <dbReference type="ChEBI" id="CHEBI:18420"/>
        <note>shared with alpha subunit</note>
    </ligand>
</feature>
<dbReference type="FunFam" id="3.50.40.10:FF:000001">
    <property type="entry name" value="Phenylalanine--tRNA ligase beta subunit"/>
    <property type="match status" value="1"/>
</dbReference>
<comment type="similarity">
    <text evidence="2 15">Belongs to the phenylalanyl-tRNA synthetase beta subunit family. Type 1 subfamily.</text>
</comment>
<feature type="binding site" evidence="15">
    <location>
        <position position="476"/>
    </location>
    <ligand>
        <name>Mg(2+)</name>
        <dbReference type="ChEBI" id="CHEBI:18420"/>
        <note>shared with alpha subunit</note>
    </ligand>
</feature>
<evidence type="ECO:0000256" key="9">
    <source>
        <dbReference type="ARBA" id="ARBA00022840"/>
    </source>
</evidence>
<dbReference type="InterPro" id="IPR041616">
    <property type="entry name" value="PheRS_beta_core"/>
</dbReference>
<dbReference type="NCBIfam" id="NF045760">
    <property type="entry name" value="YtpR"/>
    <property type="match status" value="1"/>
</dbReference>
<dbReference type="Pfam" id="PF03483">
    <property type="entry name" value="B3_4"/>
    <property type="match status" value="1"/>
</dbReference>
<dbReference type="EC" id="6.1.1.20" evidence="15"/>